<dbReference type="PANTHER" id="PTHR21040:SF8">
    <property type="entry name" value="BCDNA.GH04120"/>
    <property type="match status" value="1"/>
</dbReference>
<feature type="domain" description="Glycoside Hydrolase 20C C-terminal" evidence="4">
    <location>
        <begin position="426"/>
        <end position="599"/>
    </location>
</feature>
<dbReference type="PANTHER" id="PTHR21040">
    <property type="entry name" value="BCDNA.GH04120"/>
    <property type="match status" value="1"/>
</dbReference>
<dbReference type="Pfam" id="PF00728">
    <property type="entry name" value="Glyco_hydro_20"/>
    <property type="match status" value="1"/>
</dbReference>
<evidence type="ECO:0000313" key="6">
    <source>
        <dbReference type="Proteomes" id="UP000228886"/>
    </source>
</evidence>
<protein>
    <submittedName>
        <fullName evidence="5">Beta-N-acetylhexosaminidase</fullName>
    </submittedName>
</protein>
<comment type="caution">
    <text evidence="5">The sequence shown here is derived from an EMBL/GenBank/DDBJ whole genome shotgun (WGS) entry which is preliminary data.</text>
</comment>
<dbReference type="GO" id="GO:0005975">
    <property type="term" value="P:carbohydrate metabolic process"/>
    <property type="evidence" value="ECO:0007669"/>
    <property type="project" value="InterPro"/>
</dbReference>
<proteinExistence type="inferred from homology"/>
<reference evidence="6" key="1">
    <citation type="submission" date="2017-09" db="EMBL/GenBank/DDBJ databases">
        <title>Depth-based differentiation of microbial function through sediment-hosted aquifers and enrichment of novel symbionts in the deep terrestrial subsurface.</title>
        <authorList>
            <person name="Probst A.J."/>
            <person name="Ladd B."/>
            <person name="Jarett J.K."/>
            <person name="Geller-Mcgrath D.E."/>
            <person name="Sieber C.M.K."/>
            <person name="Emerson J.B."/>
            <person name="Anantharaman K."/>
            <person name="Thomas B.C."/>
            <person name="Malmstrom R."/>
            <person name="Stieglmeier M."/>
            <person name="Klingl A."/>
            <person name="Woyke T."/>
            <person name="Ryan C.M."/>
            <person name="Banfield J.F."/>
        </authorList>
    </citation>
    <scope>NUCLEOTIDE SEQUENCE [LARGE SCALE GENOMIC DNA]</scope>
</reference>
<organism evidence="5 6">
    <name type="scientific">bacterium (Candidatus Ratteibacteria) CG01_land_8_20_14_3_00_40_19</name>
    <dbReference type="NCBI Taxonomy" id="2014290"/>
    <lineage>
        <taxon>Bacteria</taxon>
        <taxon>Candidatus Ratteibacteria</taxon>
    </lineage>
</organism>
<dbReference type="GO" id="GO:0004563">
    <property type="term" value="F:beta-N-acetylhexosaminidase activity"/>
    <property type="evidence" value="ECO:0007669"/>
    <property type="project" value="UniProtKB-ARBA"/>
</dbReference>
<dbReference type="Gene3D" id="3.20.20.80">
    <property type="entry name" value="Glycosidases"/>
    <property type="match status" value="1"/>
</dbReference>
<dbReference type="InterPro" id="IPR038901">
    <property type="entry name" value="HEXDC-like"/>
</dbReference>
<sequence>MNLFYYKENLLPKELKAGLNALSNAYPISKKGSKNSVELRFKPGGNRLKEGLKVVYNKNGVEIIYGRRIDAFRALGRLMGASKKEGFEETPRFNFLGLMIDCSRGAVLNLESGKRWLRHLALMGINALTLYTEDTYQVKEEPFFGYLRGAYTKQELKELDDYANTLGIEMFPCIQVLGHLSQILRWPAYQDIMDVKGVLLVDEEKTYLLLEKMIKAASGSFHSRRIHIGMDKTHGLGTGVYQQKHGIVSSFEIFNKHLKRVCRICSRIGAKPMIWDDMYFRFGSKTNNYYDKNAVIPREVIKDIPDNVALVYWDYHHADYQWYVDFLDKHKIFGKTIIVAPGVWTWGRVWASYHFAETTLNSCMAACKKMGMKETLATMWGDDGSECNFFSALPAVQLYAEHCYQDKINSSLLKANFQGSCQADFDAYVRAGDLDNIPGLADSAKSPYNPSKILLWDDPLLGLWQKDLPTDKLAAHYKKLKTEIENMIKKNANGTKPLKFACQLAQTLQLKANLWTRMVNAYKSKKDLSSFVENEIPALSRQVKKLYRIHRDSWMENNKPFGFEVIESRYGALLARIDSLKNCLNDYLAKKINSIAEWDIPHRRISSSGRFPGSSDYKNIVFPSAEV</sequence>
<dbReference type="InterPro" id="IPR017853">
    <property type="entry name" value="GH"/>
</dbReference>
<dbReference type="Gene3D" id="1.20.120.670">
    <property type="entry name" value="N-acetyl-b-d-glucoasminidase"/>
    <property type="match status" value="1"/>
</dbReference>
<evidence type="ECO:0000256" key="1">
    <source>
        <dbReference type="ARBA" id="ARBA00006285"/>
    </source>
</evidence>
<evidence type="ECO:0000313" key="5">
    <source>
        <dbReference type="EMBL" id="PIV63627.1"/>
    </source>
</evidence>
<dbReference type="Proteomes" id="UP000228886">
    <property type="component" value="Unassembled WGS sequence"/>
</dbReference>
<keyword evidence="2" id="KW-0378">Hydrolase</keyword>
<evidence type="ECO:0000256" key="2">
    <source>
        <dbReference type="ARBA" id="ARBA00022801"/>
    </source>
</evidence>
<dbReference type="Pfam" id="PF18088">
    <property type="entry name" value="Glyco_H_20C_C"/>
    <property type="match status" value="1"/>
</dbReference>
<comment type="similarity">
    <text evidence="1">Belongs to the glycosyl hydrolase 20 family.</text>
</comment>
<dbReference type="InterPro" id="IPR041063">
    <property type="entry name" value="Glyco_H_20C_C"/>
</dbReference>
<accession>A0A2M7E7A6</accession>
<dbReference type="CDD" id="cd06565">
    <property type="entry name" value="GH20_GcnA-like"/>
    <property type="match status" value="1"/>
</dbReference>
<feature type="domain" description="Glycoside hydrolase family 20 catalytic" evidence="3">
    <location>
        <begin position="145"/>
        <end position="283"/>
    </location>
</feature>
<evidence type="ECO:0000259" key="4">
    <source>
        <dbReference type="Pfam" id="PF18088"/>
    </source>
</evidence>
<name>A0A2M7E7A6_9BACT</name>
<gene>
    <name evidence="5" type="ORF">COS11_06460</name>
</gene>
<dbReference type="AlphaFoldDB" id="A0A2M7E7A6"/>
<dbReference type="EMBL" id="PETL01000308">
    <property type="protein sequence ID" value="PIV63627.1"/>
    <property type="molecule type" value="Genomic_DNA"/>
</dbReference>
<evidence type="ECO:0000259" key="3">
    <source>
        <dbReference type="Pfam" id="PF00728"/>
    </source>
</evidence>
<dbReference type="SUPFAM" id="SSF51445">
    <property type="entry name" value="(Trans)glycosidases"/>
    <property type="match status" value="1"/>
</dbReference>
<dbReference type="InterPro" id="IPR015883">
    <property type="entry name" value="Glyco_hydro_20_cat"/>
</dbReference>